<dbReference type="STRING" id="563192.HMPREF0179_00619"/>
<evidence type="ECO:0000256" key="5">
    <source>
        <dbReference type="ARBA" id="ARBA00022989"/>
    </source>
</evidence>
<feature type="transmembrane region" description="Helical" evidence="7">
    <location>
        <begin position="363"/>
        <end position="384"/>
    </location>
</feature>
<comment type="caution">
    <text evidence="9">The sequence shown here is derived from an EMBL/GenBank/DDBJ whole genome shotgun (WGS) entry which is preliminary data.</text>
</comment>
<evidence type="ECO:0000256" key="6">
    <source>
        <dbReference type="ARBA" id="ARBA00023136"/>
    </source>
</evidence>
<feature type="transmembrane region" description="Helical" evidence="7">
    <location>
        <begin position="267"/>
        <end position="290"/>
    </location>
</feature>
<dbReference type="EMBL" id="ADCP02000001">
    <property type="protein sequence ID" value="EFV45590.2"/>
    <property type="molecule type" value="Genomic_DNA"/>
</dbReference>
<reference evidence="9 10" key="2">
    <citation type="submission" date="2013-04" db="EMBL/GenBank/DDBJ databases">
        <title>The Genome Sequence of Bilophila wadsworthia 3_1_6.</title>
        <authorList>
            <consortium name="The Broad Institute Genomics Platform"/>
            <person name="Earl A."/>
            <person name="Ward D."/>
            <person name="Feldgarden M."/>
            <person name="Gevers D."/>
            <person name="Sibley C."/>
            <person name="Strauss J."/>
            <person name="Allen-Vercoe E."/>
            <person name="Walker B."/>
            <person name="Young S."/>
            <person name="Zeng Q."/>
            <person name="Gargeya S."/>
            <person name="Fitzgerald M."/>
            <person name="Haas B."/>
            <person name="Abouelleil A."/>
            <person name="Allen A.W."/>
            <person name="Alvarado L."/>
            <person name="Arachchi H.M."/>
            <person name="Berlin A.M."/>
            <person name="Chapman S.B."/>
            <person name="Gainer-Dewar J."/>
            <person name="Goldberg J."/>
            <person name="Griggs A."/>
            <person name="Gujja S."/>
            <person name="Hansen M."/>
            <person name="Howarth C."/>
            <person name="Imamovic A."/>
            <person name="Ireland A."/>
            <person name="Larimer J."/>
            <person name="McCowan C."/>
            <person name="Murphy C."/>
            <person name="Pearson M."/>
            <person name="Poon T.W."/>
            <person name="Priest M."/>
            <person name="Roberts A."/>
            <person name="Saif S."/>
            <person name="Shea T."/>
            <person name="Sisk P."/>
            <person name="Sykes S."/>
            <person name="Wortman J."/>
            <person name="Nusbaum C."/>
            <person name="Birren B."/>
        </authorList>
    </citation>
    <scope>NUCLEOTIDE SEQUENCE [LARGE SCALE GENOMIC DNA]</scope>
    <source>
        <strain evidence="9 10">3_1_6</strain>
    </source>
</reference>
<accession>E5Y358</accession>
<feature type="transmembrane region" description="Helical" evidence="7">
    <location>
        <begin position="132"/>
        <end position="153"/>
    </location>
</feature>
<evidence type="ECO:0000256" key="3">
    <source>
        <dbReference type="ARBA" id="ARBA00022475"/>
    </source>
</evidence>
<feature type="domain" description="CstA N-terminal" evidence="8">
    <location>
        <begin position="155"/>
        <end position="281"/>
    </location>
</feature>
<feature type="domain" description="CstA N-terminal" evidence="8">
    <location>
        <begin position="3"/>
        <end position="147"/>
    </location>
</feature>
<feature type="transmembrane region" description="Helical" evidence="7">
    <location>
        <begin position="56"/>
        <end position="77"/>
    </location>
</feature>
<feature type="transmembrane region" description="Helical" evidence="7">
    <location>
        <begin position="187"/>
        <end position="208"/>
    </location>
</feature>
<evidence type="ECO:0000313" key="9">
    <source>
        <dbReference type="EMBL" id="EFV45590.2"/>
    </source>
</evidence>
<feature type="transmembrane region" description="Helical" evidence="7">
    <location>
        <begin position="83"/>
        <end position="101"/>
    </location>
</feature>
<feature type="transmembrane region" description="Helical" evidence="7">
    <location>
        <begin position="415"/>
        <end position="437"/>
    </location>
</feature>
<proteinExistence type="inferred from homology"/>
<feature type="transmembrane region" description="Helical" evidence="7">
    <location>
        <begin position="443"/>
        <end position="462"/>
    </location>
</feature>
<evidence type="ECO:0000313" key="10">
    <source>
        <dbReference type="Proteomes" id="UP000006034"/>
    </source>
</evidence>
<dbReference type="InterPro" id="IPR003706">
    <property type="entry name" value="CstA_N"/>
</dbReference>
<feature type="transmembrane region" description="Helical" evidence="7">
    <location>
        <begin position="6"/>
        <end position="25"/>
    </location>
</feature>
<dbReference type="PANTHER" id="PTHR30252">
    <property type="entry name" value="INNER MEMBRANE PEPTIDE TRANSPORTER"/>
    <property type="match status" value="1"/>
</dbReference>
<evidence type="ECO:0000259" key="8">
    <source>
        <dbReference type="Pfam" id="PF02554"/>
    </source>
</evidence>
<feature type="transmembrane region" description="Helical" evidence="7">
    <location>
        <begin position="228"/>
        <end position="246"/>
    </location>
</feature>
<dbReference type="GeneID" id="78085762"/>
<dbReference type="eggNOG" id="COG1966">
    <property type="taxonomic scope" value="Bacteria"/>
</dbReference>
<keyword evidence="4 7" id="KW-0812">Transmembrane</keyword>
<evidence type="ECO:0000256" key="4">
    <source>
        <dbReference type="ARBA" id="ARBA00022692"/>
    </source>
</evidence>
<organism evidence="9 10">
    <name type="scientific">Bilophila wadsworthia (strain 3_1_6)</name>
    <dbReference type="NCBI Taxonomy" id="563192"/>
    <lineage>
        <taxon>Bacteria</taxon>
        <taxon>Pseudomonadati</taxon>
        <taxon>Thermodesulfobacteriota</taxon>
        <taxon>Desulfovibrionia</taxon>
        <taxon>Desulfovibrionales</taxon>
        <taxon>Desulfovibrionaceae</taxon>
        <taxon>Bilophila</taxon>
    </lineage>
</organism>
<keyword evidence="6 7" id="KW-0472">Membrane</keyword>
<evidence type="ECO:0000256" key="7">
    <source>
        <dbReference type="SAM" id="Phobius"/>
    </source>
</evidence>
<keyword evidence="10" id="KW-1185">Reference proteome</keyword>
<name>E5Y358_BILW3</name>
<comment type="subcellular location">
    <subcellularLocation>
        <location evidence="1">Cell membrane</location>
        <topology evidence="1">Multi-pass membrane protein</topology>
    </subcellularLocation>
</comment>
<feature type="transmembrane region" description="Helical" evidence="7">
    <location>
        <begin position="159"/>
        <end position="180"/>
    </location>
</feature>
<dbReference type="OrthoDB" id="9761224at2"/>
<protein>
    <recommendedName>
        <fullName evidence="8">CstA N-terminal domain-containing protein</fullName>
    </recommendedName>
</protein>
<gene>
    <name evidence="9" type="ORF">HMPREF0179_00619</name>
</gene>
<dbReference type="PANTHER" id="PTHR30252:SF4">
    <property type="entry name" value="CARBON STARVATION"/>
    <property type="match status" value="1"/>
</dbReference>
<evidence type="ECO:0000256" key="2">
    <source>
        <dbReference type="ARBA" id="ARBA00007755"/>
    </source>
</evidence>
<keyword evidence="5 7" id="KW-1133">Transmembrane helix</keyword>
<dbReference type="GO" id="GO:0009267">
    <property type="term" value="P:cellular response to starvation"/>
    <property type="evidence" value="ECO:0007669"/>
    <property type="project" value="InterPro"/>
</dbReference>
<dbReference type="RefSeq" id="WP_016360703.1">
    <property type="nucleotide sequence ID" value="NZ_KE150238.1"/>
</dbReference>
<comment type="similarity">
    <text evidence="2">Belongs to the peptide transporter carbon starvation (CstA) (TC 2.A.114) family.</text>
</comment>
<feature type="transmembrane region" description="Helical" evidence="7">
    <location>
        <begin position="312"/>
        <end position="335"/>
    </location>
</feature>
<dbReference type="Proteomes" id="UP000006034">
    <property type="component" value="Unassembled WGS sequence"/>
</dbReference>
<evidence type="ECO:0000256" key="1">
    <source>
        <dbReference type="ARBA" id="ARBA00004651"/>
    </source>
</evidence>
<dbReference type="InterPro" id="IPR051605">
    <property type="entry name" value="CstA"/>
</dbReference>
<dbReference type="AlphaFoldDB" id="E5Y358"/>
<feature type="domain" description="CstA N-terminal" evidence="8">
    <location>
        <begin position="313"/>
        <end position="429"/>
    </location>
</feature>
<dbReference type="Pfam" id="PF02554">
    <property type="entry name" value="CstA"/>
    <property type="match status" value="3"/>
</dbReference>
<sequence>MSGLWYFWGSLALLLGGYFVYGAFVEKVFGADFGRLTPVKSRRDGVDYIELPRYKIFLIQLLNIAGLGPVIGPILGALYGPSALLWVVFGCIFGGAVHDYCSAMMSLRYGGASYPEIIGRNLGTGVRRFMEVFAIAFMIMVGAVFVLGPAALLANLTSFGLPFWATLIFAYYFLATIMPIDTIIGRIYPFFSVLLLVMAFGLAGSLMLSGRPVLPNTDFFVNTDPAGLPIWPLLFITIACGAISGFHATQSPLMTRCMESEKHGRMLFYGPMIAEGVLGLIWVTLGLSFYESPEALSAVIKAGTPTLVVQEISMALLGPIGGMLAILGVVVLPISTGDTAFRSARLLVADTLRIDQGPIGKRLMIAVPLFTAGIALTFVDFAVIWRYFGWANQTMSCVTLWAIAVYLARRERFHWIATLPAAFMTVVCVSYLCYAKIGFGMSVEMSTLIGIASAAASLVLFLSRGKRMPELENEASC</sequence>
<keyword evidence="3" id="KW-1003">Cell membrane</keyword>
<dbReference type="HOGENOM" id="CLU_010531_3_1_7"/>
<feature type="transmembrane region" description="Helical" evidence="7">
    <location>
        <begin position="390"/>
        <end position="408"/>
    </location>
</feature>
<reference evidence="9 10" key="1">
    <citation type="submission" date="2010-10" db="EMBL/GenBank/DDBJ databases">
        <authorList>
            <consortium name="The Broad Institute Genome Sequencing Platform"/>
            <person name="Ward D."/>
            <person name="Earl A."/>
            <person name="Feldgarden M."/>
            <person name="Young S.K."/>
            <person name="Gargeya S."/>
            <person name="Zeng Q."/>
            <person name="Alvarado L."/>
            <person name="Berlin A."/>
            <person name="Bochicchio J."/>
            <person name="Chapman S.B."/>
            <person name="Chen Z."/>
            <person name="Freedman E."/>
            <person name="Gellesch M."/>
            <person name="Goldberg J."/>
            <person name="Griggs A."/>
            <person name="Gujja S."/>
            <person name="Heilman E."/>
            <person name="Heiman D."/>
            <person name="Howarth C."/>
            <person name="Mehta T."/>
            <person name="Neiman D."/>
            <person name="Pearson M."/>
            <person name="Roberts A."/>
            <person name="Saif S."/>
            <person name="Shea T."/>
            <person name="Shenoy N."/>
            <person name="Sisk P."/>
            <person name="Stolte C."/>
            <person name="Sykes S."/>
            <person name="White J."/>
            <person name="Yandava C."/>
            <person name="Allen-Vercoe E."/>
            <person name="Sibley C."/>
            <person name="Ambrose C.E."/>
            <person name="Strauss J."/>
            <person name="Daigneault M."/>
            <person name="Haas B."/>
            <person name="Nusbaum C."/>
            <person name="Birren B."/>
        </authorList>
    </citation>
    <scope>NUCLEOTIDE SEQUENCE [LARGE SCALE GENOMIC DNA]</scope>
    <source>
        <strain evidence="9 10">3_1_6</strain>
    </source>
</reference>
<dbReference type="GO" id="GO:0005886">
    <property type="term" value="C:plasma membrane"/>
    <property type="evidence" value="ECO:0007669"/>
    <property type="project" value="UniProtKB-SubCell"/>
</dbReference>